<name>A0A317ZME2_9BACT</name>
<sequence length="92" mass="10427">MIQSFKGKPTKALWEGKRSGLPPDVLPRAANKLSILNAATSLDTLRIPPSNHLEALTGKRKGQHSIRINSKWRICFRWEDGNAYDVEITDYH</sequence>
<dbReference type="InterPro" id="IPR035093">
    <property type="entry name" value="RelE/ParE_toxin_dom_sf"/>
</dbReference>
<reference evidence="1 2" key="1">
    <citation type="submission" date="2018-05" db="EMBL/GenBank/DDBJ databases">
        <title>Coraliomargarita sinensis sp. nov., isolated from a marine solar saltern.</title>
        <authorList>
            <person name="Zhou L.Y."/>
        </authorList>
    </citation>
    <scope>NUCLEOTIDE SEQUENCE [LARGE SCALE GENOMIC DNA]</scope>
    <source>
        <strain evidence="1 2">WN38</strain>
    </source>
</reference>
<comment type="caution">
    <text evidence="1">The sequence shown here is derived from an EMBL/GenBank/DDBJ whole genome shotgun (WGS) entry which is preliminary data.</text>
</comment>
<dbReference type="InParanoid" id="A0A317ZME2"/>
<keyword evidence="2" id="KW-1185">Reference proteome</keyword>
<accession>A0A317ZME2</accession>
<protein>
    <submittedName>
        <fullName evidence="1">Killer protein</fullName>
    </submittedName>
</protein>
<dbReference type="Gene3D" id="3.30.2310.20">
    <property type="entry name" value="RelE-like"/>
    <property type="match status" value="1"/>
</dbReference>
<dbReference type="Pfam" id="PF05015">
    <property type="entry name" value="HigB-like_toxin"/>
    <property type="match status" value="1"/>
</dbReference>
<dbReference type="AlphaFoldDB" id="A0A317ZME2"/>
<dbReference type="InterPro" id="IPR007711">
    <property type="entry name" value="HigB-1"/>
</dbReference>
<dbReference type="OrthoDB" id="9801102at2"/>
<proteinExistence type="predicted"/>
<organism evidence="1 2">
    <name type="scientific">Coraliomargarita sinensis</name>
    <dbReference type="NCBI Taxonomy" id="2174842"/>
    <lineage>
        <taxon>Bacteria</taxon>
        <taxon>Pseudomonadati</taxon>
        <taxon>Verrucomicrobiota</taxon>
        <taxon>Opitutia</taxon>
        <taxon>Puniceicoccales</taxon>
        <taxon>Coraliomargaritaceae</taxon>
        <taxon>Coraliomargarita</taxon>
    </lineage>
</organism>
<evidence type="ECO:0000313" key="2">
    <source>
        <dbReference type="Proteomes" id="UP000247099"/>
    </source>
</evidence>
<dbReference type="PANTHER" id="PTHR40266">
    <property type="entry name" value="TOXIN HIGB-1"/>
    <property type="match status" value="1"/>
</dbReference>
<dbReference type="RefSeq" id="WP_110130109.1">
    <property type="nucleotide sequence ID" value="NZ_QHJQ01000002.1"/>
</dbReference>
<gene>
    <name evidence="1" type="ORF">DDZ13_03865</name>
</gene>
<dbReference type="EMBL" id="QHJQ01000002">
    <property type="protein sequence ID" value="PXA05108.1"/>
    <property type="molecule type" value="Genomic_DNA"/>
</dbReference>
<dbReference type="PANTHER" id="PTHR40266:SF2">
    <property type="entry name" value="TOXIN HIGB-1"/>
    <property type="match status" value="1"/>
</dbReference>
<dbReference type="Proteomes" id="UP000247099">
    <property type="component" value="Unassembled WGS sequence"/>
</dbReference>
<dbReference type="SUPFAM" id="SSF143011">
    <property type="entry name" value="RelE-like"/>
    <property type="match status" value="1"/>
</dbReference>
<evidence type="ECO:0000313" key="1">
    <source>
        <dbReference type="EMBL" id="PXA05108.1"/>
    </source>
</evidence>